<protein>
    <submittedName>
        <fullName evidence="1">Uncharacterized protein</fullName>
    </submittedName>
</protein>
<accession>A0A7S3K1L3</accession>
<dbReference type="AlphaFoldDB" id="A0A7S3K1L3"/>
<dbReference type="EMBL" id="HBIJ01018901">
    <property type="protein sequence ID" value="CAE0371652.1"/>
    <property type="molecule type" value="Transcribed_RNA"/>
</dbReference>
<evidence type="ECO:0000313" key="1">
    <source>
        <dbReference type="EMBL" id="CAE0371652.1"/>
    </source>
</evidence>
<name>A0A7S3K1L3_9STRA</name>
<reference evidence="1" key="1">
    <citation type="submission" date="2021-01" db="EMBL/GenBank/DDBJ databases">
        <authorList>
            <person name="Corre E."/>
            <person name="Pelletier E."/>
            <person name="Niang G."/>
            <person name="Scheremetjew M."/>
            <person name="Finn R."/>
            <person name="Kale V."/>
            <person name="Holt S."/>
            <person name="Cochrane G."/>
            <person name="Meng A."/>
            <person name="Brown T."/>
            <person name="Cohen L."/>
        </authorList>
    </citation>
    <scope>NUCLEOTIDE SEQUENCE</scope>
    <source>
        <strain evidence="1">CCMP1510</strain>
    </source>
</reference>
<gene>
    <name evidence="1" type="ORF">ALAG00032_LOCUS12434</name>
</gene>
<proteinExistence type="predicted"/>
<organism evidence="1">
    <name type="scientific">Aureoumbra lagunensis</name>
    <dbReference type="NCBI Taxonomy" id="44058"/>
    <lineage>
        <taxon>Eukaryota</taxon>
        <taxon>Sar</taxon>
        <taxon>Stramenopiles</taxon>
        <taxon>Ochrophyta</taxon>
        <taxon>Pelagophyceae</taxon>
        <taxon>Pelagomonadales</taxon>
        <taxon>Aureoumbra</taxon>
    </lineage>
</organism>
<sequence>MSDDAVNEADLFIVNACCCANLSFYPAIPQCIGCSTKVETCCAVAHCCCKCGTRGLGCRAFGNSVCIQCGLPCVAAGCKYPTVCIKTQVQLLCAAESCALPGDKEIPTACALLFVVCYPRCTCCLRLSDARQGGGAPSAPDFQQQKEGDIEDATDIDSSIVELTQHRVSACDTLSSPSSFHMNGRSELSILTLQR</sequence>